<reference evidence="1 2" key="1">
    <citation type="submission" date="2019-02" db="EMBL/GenBank/DDBJ databases">
        <title>Flavobacterium sp. RD-2-33 isolated from forest soil.</title>
        <authorList>
            <person name="Chaudhary D.K."/>
        </authorList>
    </citation>
    <scope>NUCLEOTIDE SEQUENCE [LARGE SCALE GENOMIC DNA]</scope>
    <source>
        <strain evidence="1 2">RD-2-33</strain>
    </source>
</reference>
<dbReference type="Pfam" id="PF08922">
    <property type="entry name" value="DUF1905"/>
    <property type="match status" value="1"/>
</dbReference>
<comment type="caution">
    <text evidence="1">The sequence shown here is derived from an EMBL/GenBank/DDBJ whole genome shotgun (WGS) entry which is preliminary data.</text>
</comment>
<dbReference type="InterPro" id="IPR037079">
    <property type="entry name" value="AF2212/PG0164-like_sf"/>
</dbReference>
<name>A0A4Q9Z4D2_9FLAO</name>
<dbReference type="EMBL" id="SJPE01000004">
    <property type="protein sequence ID" value="TBX70218.1"/>
    <property type="molecule type" value="Genomic_DNA"/>
</dbReference>
<sequence length="95" mass="11050">MKYEFRAKTWQHSPPGGWCFVALPQTMSEEIRSMLKVQEEGWGRLKAIALIGKTEWDTALWFDTKSGTYLLPLKSEIRKKESISAEEELMVTVWL</sequence>
<gene>
    <name evidence="1" type="ORF">EZL74_05290</name>
</gene>
<dbReference type="AlphaFoldDB" id="A0A4Q9Z4D2"/>
<evidence type="ECO:0000313" key="1">
    <source>
        <dbReference type="EMBL" id="TBX70218.1"/>
    </source>
</evidence>
<keyword evidence="2" id="KW-1185">Reference proteome</keyword>
<dbReference type="OrthoDB" id="9808666at2"/>
<dbReference type="SUPFAM" id="SSF141694">
    <property type="entry name" value="AF2212/PG0164-like"/>
    <property type="match status" value="1"/>
</dbReference>
<proteinExistence type="predicted"/>
<dbReference type="Gene3D" id="2.40.30.100">
    <property type="entry name" value="AF2212/PG0164-like"/>
    <property type="match status" value="1"/>
</dbReference>
<dbReference type="Proteomes" id="UP000293300">
    <property type="component" value="Unassembled WGS sequence"/>
</dbReference>
<accession>A0A4Q9Z4D2</accession>
<protein>
    <submittedName>
        <fullName evidence="1">DUF1905 domain-containing protein</fullName>
    </submittedName>
</protein>
<evidence type="ECO:0000313" key="2">
    <source>
        <dbReference type="Proteomes" id="UP000293300"/>
    </source>
</evidence>
<dbReference type="InterPro" id="IPR015018">
    <property type="entry name" value="DUF1905"/>
</dbReference>
<organism evidence="1 2">
    <name type="scientific">Flavobacterium silvisoli</name>
    <dbReference type="NCBI Taxonomy" id="2529433"/>
    <lineage>
        <taxon>Bacteria</taxon>
        <taxon>Pseudomonadati</taxon>
        <taxon>Bacteroidota</taxon>
        <taxon>Flavobacteriia</taxon>
        <taxon>Flavobacteriales</taxon>
        <taxon>Flavobacteriaceae</taxon>
        <taxon>Flavobacterium</taxon>
    </lineage>
</organism>